<dbReference type="PaxDb" id="195103-CPF_2237"/>
<evidence type="ECO:0000313" key="2">
    <source>
        <dbReference type="Proteomes" id="UP000001823"/>
    </source>
</evidence>
<sequence>MKIYKKILGFFALAVLLNPNTLTLDASTFSKEDQIQNKEILYDITAFTTEKNTLNLIINQLFKEDDTLFIDAYFLNTTENTTFENLENFNISVCDTNNKEVLNKTFKSVVIPKGLPPQHGRRILFPIENEFFNLQEKDLSKLSYKFIFDYN</sequence>
<dbReference type="STRING" id="195103.CPF_2237"/>
<gene>
    <name evidence="1" type="ordered locus">CPF_2237</name>
</gene>
<dbReference type="eggNOG" id="ENOG502ZE4A">
    <property type="taxonomic scope" value="Bacteria"/>
</dbReference>
<dbReference type="KEGG" id="cpf:CPF_2237"/>
<dbReference type="AlphaFoldDB" id="A0A0H2YNY7"/>
<proteinExistence type="predicted"/>
<dbReference type="RefSeq" id="WP_003455150.1">
    <property type="nucleotide sequence ID" value="NC_008261.1"/>
</dbReference>
<accession>A0A0H2YNY7</accession>
<evidence type="ECO:0000313" key="1">
    <source>
        <dbReference type="EMBL" id="ABG82532.1"/>
    </source>
</evidence>
<protein>
    <submittedName>
        <fullName evidence="1">Uncharacterized protein</fullName>
    </submittedName>
</protein>
<dbReference type="HOGENOM" id="CLU_1728198_0_0_9"/>
<organism evidence="1 2">
    <name type="scientific">Clostridium perfringens (strain ATCC 13124 / DSM 756 / JCM 1290 / NCIMB 6125 / NCTC 8237 / Type A)</name>
    <dbReference type="NCBI Taxonomy" id="195103"/>
    <lineage>
        <taxon>Bacteria</taxon>
        <taxon>Bacillati</taxon>
        <taxon>Bacillota</taxon>
        <taxon>Clostridia</taxon>
        <taxon>Eubacteriales</taxon>
        <taxon>Clostridiaceae</taxon>
        <taxon>Clostridium</taxon>
    </lineage>
</organism>
<dbReference type="Proteomes" id="UP000001823">
    <property type="component" value="Chromosome"/>
</dbReference>
<name>A0A0H2YNY7_CLOP1</name>
<reference evidence="1 2" key="1">
    <citation type="journal article" date="2006" name="Genome Res.">
        <title>Skewed genomic variability in strains of the toxigenic bacterial pathogen, Clostridium perfringens.</title>
        <authorList>
            <person name="Myers G.S."/>
            <person name="Rasko D.A."/>
            <person name="Cheung J.K."/>
            <person name="Ravel J."/>
            <person name="Seshadri R."/>
            <person name="Deboy R.T."/>
            <person name="Ren Q."/>
            <person name="Varga J."/>
            <person name="Awad M.M."/>
            <person name="Brinkac L.M."/>
            <person name="Daugherty S.C."/>
            <person name="Haft D.H."/>
            <person name="Dodson R.J."/>
            <person name="Madupu R."/>
            <person name="Nelson W.C."/>
            <person name="Rosovitz M.J."/>
            <person name="Sullivan S.A."/>
            <person name="Khouri H."/>
            <person name="Dimitrov G.I."/>
            <person name="Watkins K.L."/>
            <person name="Mulligan S."/>
            <person name="Benton J."/>
            <person name="Radune D."/>
            <person name="Fisher D.J."/>
            <person name="Atkins H.S."/>
            <person name="Hiscox T."/>
            <person name="Jost B.H."/>
            <person name="Billington S.J."/>
            <person name="Songer J.G."/>
            <person name="McClane B.A."/>
            <person name="Titball R.W."/>
            <person name="Rood J.I."/>
            <person name="Melville S.B."/>
            <person name="Paulsen I.T."/>
        </authorList>
    </citation>
    <scope>NUCLEOTIDE SEQUENCE [LARGE SCALE GENOMIC DNA]</scope>
    <source>
        <strain evidence="2">ATCC 13124 / DSM 756 / JCM 1290 / NCIMB 6125 / NCTC 8237 / S 107 / Type A</strain>
    </source>
</reference>
<dbReference type="GeneID" id="93001482"/>
<keyword evidence="2" id="KW-1185">Reference proteome</keyword>
<dbReference type="EMBL" id="CP000246">
    <property type="protein sequence ID" value="ABG82532.1"/>
    <property type="molecule type" value="Genomic_DNA"/>
</dbReference>